<gene>
    <name evidence="2" type="ORF">EVAR_10380_1</name>
</gene>
<comment type="caution">
    <text evidence="2">The sequence shown here is derived from an EMBL/GenBank/DDBJ whole genome shotgun (WGS) entry which is preliminary data.</text>
</comment>
<dbReference type="EMBL" id="BGZK01000158">
    <property type="protein sequence ID" value="GBP24156.1"/>
    <property type="molecule type" value="Genomic_DNA"/>
</dbReference>
<name>A0A4C1UDX8_EUMVA</name>
<proteinExistence type="predicted"/>
<accession>A0A4C1UDX8</accession>
<evidence type="ECO:0000313" key="2">
    <source>
        <dbReference type="EMBL" id="GBP24156.1"/>
    </source>
</evidence>
<sequence>MVAQIRQQFERKPAAISSTGRSAPALAERLMIGRYLSSAPERLASVRSALPRAGGHAGPIVKSLSQPP</sequence>
<reference evidence="2 3" key="1">
    <citation type="journal article" date="2019" name="Commun. Biol.">
        <title>The bagworm genome reveals a unique fibroin gene that provides high tensile strength.</title>
        <authorList>
            <person name="Kono N."/>
            <person name="Nakamura H."/>
            <person name="Ohtoshi R."/>
            <person name="Tomita M."/>
            <person name="Numata K."/>
            <person name="Arakawa K."/>
        </authorList>
    </citation>
    <scope>NUCLEOTIDE SEQUENCE [LARGE SCALE GENOMIC DNA]</scope>
</reference>
<keyword evidence="3" id="KW-1185">Reference proteome</keyword>
<evidence type="ECO:0000256" key="1">
    <source>
        <dbReference type="SAM" id="MobiDB-lite"/>
    </source>
</evidence>
<dbReference type="Proteomes" id="UP000299102">
    <property type="component" value="Unassembled WGS sequence"/>
</dbReference>
<organism evidence="2 3">
    <name type="scientific">Eumeta variegata</name>
    <name type="common">Bagworm moth</name>
    <name type="synonym">Eumeta japonica</name>
    <dbReference type="NCBI Taxonomy" id="151549"/>
    <lineage>
        <taxon>Eukaryota</taxon>
        <taxon>Metazoa</taxon>
        <taxon>Ecdysozoa</taxon>
        <taxon>Arthropoda</taxon>
        <taxon>Hexapoda</taxon>
        <taxon>Insecta</taxon>
        <taxon>Pterygota</taxon>
        <taxon>Neoptera</taxon>
        <taxon>Endopterygota</taxon>
        <taxon>Lepidoptera</taxon>
        <taxon>Glossata</taxon>
        <taxon>Ditrysia</taxon>
        <taxon>Tineoidea</taxon>
        <taxon>Psychidae</taxon>
        <taxon>Oiketicinae</taxon>
        <taxon>Eumeta</taxon>
    </lineage>
</organism>
<dbReference type="AlphaFoldDB" id="A0A4C1UDX8"/>
<evidence type="ECO:0000313" key="3">
    <source>
        <dbReference type="Proteomes" id="UP000299102"/>
    </source>
</evidence>
<protein>
    <submittedName>
        <fullName evidence="2">Uncharacterized protein</fullName>
    </submittedName>
</protein>
<feature type="region of interest" description="Disordered" evidence="1">
    <location>
        <begin position="1"/>
        <end position="21"/>
    </location>
</feature>